<feature type="coiled-coil region" evidence="1">
    <location>
        <begin position="64"/>
        <end position="126"/>
    </location>
</feature>
<feature type="region of interest" description="Disordered" evidence="2">
    <location>
        <begin position="12"/>
        <end position="35"/>
    </location>
</feature>
<feature type="compositionally biased region" description="Basic residues" evidence="2">
    <location>
        <begin position="189"/>
        <end position="198"/>
    </location>
</feature>
<feature type="region of interest" description="Disordered" evidence="2">
    <location>
        <begin position="161"/>
        <end position="198"/>
    </location>
</feature>
<comment type="caution">
    <text evidence="3">The sequence shown here is derived from an EMBL/GenBank/DDBJ whole genome shotgun (WGS) entry which is preliminary data.</text>
</comment>
<evidence type="ECO:0000313" key="4">
    <source>
        <dbReference type="Proteomes" id="UP000027586"/>
    </source>
</evidence>
<sequence length="198" mass="22677">MCLASVAMSCTSSANHHHRHHTQLTTMEPSTDADQQRESLKNLQRLTQSLIDCKANLLQKTESLEHKQHLLEEVISERQRLTKEKRMLLDMIQNVQRDLEATTEAEASLVKERDDLQQTVNRVRNQEYEPLHDRVNQLRTSHGLQKVPHVQQEVDAQMARILEERRTNWQQQGASPAVSSSNNSSSGTRSRRRGGGRG</sequence>
<evidence type="ECO:0000256" key="1">
    <source>
        <dbReference type="SAM" id="Coils"/>
    </source>
</evidence>
<dbReference type="Proteomes" id="UP000027586">
    <property type="component" value="Unassembled WGS sequence"/>
</dbReference>
<dbReference type="OrthoDB" id="20865at2759"/>
<organism evidence="3 4">
    <name type="scientific">Lichtheimia corymbifera JMRC:FSU:9682</name>
    <dbReference type="NCBI Taxonomy" id="1263082"/>
    <lineage>
        <taxon>Eukaryota</taxon>
        <taxon>Fungi</taxon>
        <taxon>Fungi incertae sedis</taxon>
        <taxon>Mucoromycota</taxon>
        <taxon>Mucoromycotina</taxon>
        <taxon>Mucoromycetes</taxon>
        <taxon>Mucorales</taxon>
        <taxon>Lichtheimiaceae</taxon>
        <taxon>Lichtheimia</taxon>
    </lineage>
</organism>
<dbReference type="PANTHER" id="PTHR31058">
    <property type="entry name" value="ZINC FINGER C4H2 DOMAIN-CONTAINING PROTEIN"/>
    <property type="match status" value="1"/>
</dbReference>
<reference evidence="3" key="1">
    <citation type="submission" date="2013-08" db="EMBL/GenBank/DDBJ databases">
        <title>Gene expansion shapes genome architecture in the human pathogen Lichtheimia corymbifera: an evolutionary genomics analysis in the ancient terrestrial Mucorales (Mucoromycotina).</title>
        <authorList>
            <person name="Schwartze V.U."/>
            <person name="Winter S."/>
            <person name="Shelest E."/>
            <person name="Marcet-Houben M."/>
            <person name="Horn F."/>
            <person name="Wehner S."/>
            <person name="Hoffmann K."/>
            <person name="Riege K."/>
            <person name="Sammeth M."/>
            <person name="Nowrousian M."/>
            <person name="Valiante V."/>
            <person name="Linde J."/>
            <person name="Jacobsen I.D."/>
            <person name="Marz M."/>
            <person name="Brakhage A.A."/>
            <person name="Gabaldon T."/>
            <person name="Bocker S."/>
            <person name="Voigt K."/>
        </authorList>
    </citation>
    <scope>NUCLEOTIDE SEQUENCE [LARGE SCALE GENOMIC DNA]</scope>
    <source>
        <strain evidence="3">FSU 9682</strain>
    </source>
</reference>
<protein>
    <submittedName>
        <fullName evidence="3">Uncharacterized protein</fullName>
    </submittedName>
</protein>
<dbReference type="VEuPathDB" id="FungiDB:LCOR_05039.1"/>
<dbReference type="PANTHER" id="PTHR31058:SF2">
    <property type="entry name" value="ZINC FINGER C4H2 DOMAIN-CONTAINING PROTEIN"/>
    <property type="match status" value="1"/>
</dbReference>
<feature type="compositionally biased region" description="Polar residues" evidence="2">
    <location>
        <begin position="168"/>
        <end position="178"/>
    </location>
</feature>
<dbReference type="EMBL" id="CBTN010000019">
    <property type="protein sequence ID" value="CDH53713.1"/>
    <property type="molecule type" value="Genomic_DNA"/>
</dbReference>
<feature type="compositionally biased region" description="Low complexity" evidence="2">
    <location>
        <begin position="179"/>
        <end position="188"/>
    </location>
</feature>
<keyword evidence="1" id="KW-0175">Coiled coil</keyword>
<gene>
    <name evidence="3" type="ORF">LCOR_05039.1</name>
</gene>
<dbReference type="Pfam" id="PF10146">
    <property type="entry name" value="zf-C4H2"/>
    <property type="match status" value="1"/>
</dbReference>
<proteinExistence type="predicted"/>
<name>A0A068RU50_9FUNG</name>
<accession>A0A068RU50</accession>
<dbReference type="AlphaFoldDB" id="A0A068RU50"/>
<keyword evidence="4" id="KW-1185">Reference proteome</keyword>
<evidence type="ECO:0000256" key="2">
    <source>
        <dbReference type="SAM" id="MobiDB-lite"/>
    </source>
</evidence>
<evidence type="ECO:0000313" key="3">
    <source>
        <dbReference type="EMBL" id="CDH53713.1"/>
    </source>
</evidence>
<dbReference type="GO" id="GO:0005634">
    <property type="term" value="C:nucleus"/>
    <property type="evidence" value="ECO:0007669"/>
    <property type="project" value="TreeGrafter"/>
</dbReference>
<dbReference type="InterPro" id="IPR018482">
    <property type="entry name" value="Znf-C4H2"/>
</dbReference>
<feature type="compositionally biased region" description="Polar residues" evidence="2">
    <location>
        <begin position="23"/>
        <end position="33"/>
    </location>
</feature>